<dbReference type="Pfam" id="PF13302">
    <property type="entry name" value="Acetyltransf_3"/>
    <property type="match status" value="1"/>
</dbReference>
<accession>A0A1I1JRV0</accession>
<dbReference type="Proteomes" id="UP000198728">
    <property type="component" value="Unassembled WGS sequence"/>
</dbReference>
<organism evidence="2 3">
    <name type="scientific">Tropicimonas isoalkanivorans</name>
    <dbReference type="NCBI Taxonomy" id="441112"/>
    <lineage>
        <taxon>Bacteria</taxon>
        <taxon>Pseudomonadati</taxon>
        <taxon>Pseudomonadota</taxon>
        <taxon>Alphaproteobacteria</taxon>
        <taxon>Rhodobacterales</taxon>
        <taxon>Roseobacteraceae</taxon>
        <taxon>Tropicimonas</taxon>
    </lineage>
</organism>
<protein>
    <submittedName>
        <fullName evidence="2">Protein N-acetyltransferase, RimJ/RimL family</fullName>
    </submittedName>
</protein>
<gene>
    <name evidence="2" type="ORF">SAMN04488094_105230</name>
</gene>
<dbReference type="SUPFAM" id="SSF55729">
    <property type="entry name" value="Acyl-CoA N-acyltransferases (Nat)"/>
    <property type="match status" value="1"/>
</dbReference>
<dbReference type="InterPro" id="IPR000182">
    <property type="entry name" value="GNAT_dom"/>
</dbReference>
<keyword evidence="2" id="KW-0808">Transferase</keyword>
<dbReference type="GO" id="GO:0005737">
    <property type="term" value="C:cytoplasm"/>
    <property type="evidence" value="ECO:0007669"/>
    <property type="project" value="TreeGrafter"/>
</dbReference>
<dbReference type="GO" id="GO:1990189">
    <property type="term" value="F:protein N-terminal-serine acetyltransferase activity"/>
    <property type="evidence" value="ECO:0007669"/>
    <property type="project" value="TreeGrafter"/>
</dbReference>
<dbReference type="GO" id="GO:0008999">
    <property type="term" value="F:protein-N-terminal-alanine acetyltransferase activity"/>
    <property type="evidence" value="ECO:0007669"/>
    <property type="project" value="TreeGrafter"/>
</dbReference>
<name>A0A1I1JRV0_9RHOB</name>
<dbReference type="PANTHER" id="PTHR43441">
    <property type="entry name" value="RIBOSOMAL-PROTEIN-SERINE ACETYLTRANSFERASE"/>
    <property type="match status" value="1"/>
</dbReference>
<feature type="domain" description="N-acetyltransferase" evidence="1">
    <location>
        <begin position="14"/>
        <end position="151"/>
    </location>
</feature>
<dbReference type="PANTHER" id="PTHR43441:SF2">
    <property type="entry name" value="FAMILY ACETYLTRANSFERASE, PUTATIVE (AFU_ORTHOLOGUE AFUA_7G00850)-RELATED"/>
    <property type="match status" value="1"/>
</dbReference>
<dbReference type="STRING" id="441112.SAMN04488094_105230"/>
<sequence>MSPQPPIPTLLTSRLVLRAPRVEDFPAFADFLASERTHYMGGPVADHMQASRAFGNLAGLWVLRGYGMFVLERRDTGEPVGHAGARHPMPWPELELGWCLWSAAGEGEGFMTEAMRQIHGWVFDGLGWETCVSYMGARNARSAALARRMGAVIDPDAARPEGDNRDDVTVWRHRKGGLE</sequence>
<keyword evidence="3" id="KW-1185">Reference proteome</keyword>
<proteinExistence type="predicted"/>
<dbReference type="Gene3D" id="3.40.630.30">
    <property type="match status" value="1"/>
</dbReference>
<evidence type="ECO:0000259" key="1">
    <source>
        <dbReference type="Pfam" id="PF13302"/>
    </source>
</evidence>
<dbReference type="InterPro" id="IPR016181">
    <property type="entry name" value="Acyl_CoA_acyltransferase"/>
</dbReference>
<dbReference type="EMBL" id="FOLG01000005">
    <property type="protein sequence ID" value="SFC50951.1"/>
    <property type="molecule type" value="Genomic_DNA"/>
</dbReference>
<dbReference type="OrthoDB" id="6293260at2"/>
<dbReference type="InterPro" id="IPR051908">
    <property type="entry name" value="Ribosomal_N-acetyltransferase"/>
</dbReference>
<dbReference type="RefSeq" id="WP_093360782.1">
    <property type="nucleotide sequence ID" value="NZ_FOLG01000005.1"/>
</dbReference>
<evidence type="ECO:0000313" key="2">
    <source>
        <dbReference type="EMBL" id="SFC50951.1"/>
    </source>
</evidence>
<dbReference type="AlphaFoldDB" id="A0A1I1JRV0"/>
<evidence type="ECO:0000313" key="3">
    <source>
        <dbReference type="Proteomes" id="UP000198728"/>
    </source>
</evidence>
<reference evidence="2 3" key="1">
    <citation type="submission" date="2016-10" db="EMBL/GenBank/DDBJ databases">
        <authorList>
            <person name="de Groot N.N."/>
        </authorList>
    </citation>
    <scope>NUCLEOTIDE SEQUENCE [LARGE SCALE GENOMIC DNA]</scope>
    <source>
        <strain evidence="2 3">DSM 19548</strain>
    </source>
</reference>